<evidence type="ECO:0000313" key="4">
    <source>
        <dbReference type="Proteomes" id="UP000623967"/>
    </source>
</evidence>
<dbReference type="EMBL" id="JAESWB010000171">
    <property type="protein sequence ID" value="MBL4953109.1"/>
    <property type="molecule type" value="Genomic_DNA"/>
</dbReference>
<gene>
    <name evidence="3" type="ORF">JK635_12915</name>
</gene>
<feature type="transmembrane region" description="Helical" evidence="1">
    <location>
        <begin position="164"/>
        <end position="181"/>
    </location>
</feature>
<sequence length="182" mass="19770">MNYKVIFIGLLFVFALGFVSAGSHLVSADDDFDKKYEHHEGHDKDEKDYEDIGKTVGWGTAAAIGAAGLIFPIRRSTKFMVKNFPDRKKLFISLSKFFGKYHLFIGVIALGLSITHGVVMYLDKGELEGEGMIGLAAVILMAIAGIVGAVLFKNKKAKTLRTAHTGVIALAILIGLIHIFAS</sequence>
<feature type="transmembrane region" description="Helical" evidence="1">
    <location>
        <begin position="52"/>
        <end position="73"/>
    </location>
</feature>
<comment type="caution">
    <text evidence="3">The sequence shown here is derived from an EMBL/GenBank/DDBJ whole genome shotgun (WGS) entry which is preliminary data.</text>
</comment>
<keyword evidence="1" id="KW-0472">Membrane</keyword>
<feature type="transmembrane region" description="Helical" evidence="1">
    <location>
        <begin position="97"/>
        <end position="119"/>
    </location>
</feature>
<keyword evidence="4" id="KW-1185">Reference proteome</keyword>
<organism evidence="3 4">
    <name type="scientific">Neobacillus paridis</name>
    <dbReference type="NCBI Taxonomy" id="2803862"/>
    <lineage>
        <taxon>Bacteria</taxon>
        <taxon>Bacillati</taxon>
        <taxon>Bacillota</taxon>
        <taxon>Bacilli</taxon>
        <taxon>Bacillales</taxon>
        <taxon>Bacillaceae</taxon>
        <taxon>Neobacillus</taxon>
    </lineage>
</organism>
<accession>A0ABS1TP43</accession>
<proteinExistence type="predicted"/>
<reference evidence="3 4" key="1">
    <citation type="submission" date="2021-01" db="EMBL/GenBank/DDBJ databases">
        <title>Genome public.</title>
        <authorList>
            <person name="Liu C."/>
            <person name="Sun Q."/>
        </authorList>
    </citation>
    <scope>NUCLEOTIDE SEQUENCE [LARGE SCALE GENOMIC DNA]</scope>
    <source>
        <strain evidence="3 4">YIM B02564</strain>
    </source>
</reference>
<keyword evidence="1" id="KW-0812">Transmembrane</keyword>
<dbReference type="Proteomes" id="UP000623967">
    <property type="component" value="Unassembled WGS sequence"/>
</dbReference>
<evidence type="ECO:0000256" key="2">
    <source>
        <dbReference type="SAM" id="SignalP"/>
    </source>
</evidence>
<feature type="signal peptide" evidence="2">
    <location>
        <begin position="1"/>
        <end position="28"/>
    </location>
</feature>
<dbReference type="RefSeq" id="WP_202654379.1">
    <property type="nucleotide sequence ID" value="NZ_JAESWB010000171.1"/>
</dbReference>
<keyword evidence="1" id="KW-1133">Transmembrane helix</keyword>
<evidence type="ECO:0000313" key="3">
    <source>
        <dbReference type="EMBL" id="MBL4953109.1"/>
    </source>
</evidence>
<feature type="transmembrane region" description="Helical" evidence="1">
    <location>
        <begin position="131"/>
        <end position="152"/>
    </location>
</feature>
<protein>
    <submittedName>
        <fullName evidence="3">Uncharacterized protein</fullName>
    </submittedName>
</protein>
<keyword evidence="2" id="KW-0732">Signal</keyword>
<feature type="chain" id="PRO_5046306554" evidence="2">
    <location>
        <begin position="29"/>
        <end position="182"/>
    </location>
</feature>
<evidence type="ECO:0000256" key="1">
    <source>
        <dbReference type="SAM" id="Phobius"/>
    </source>
</evidence>
<name>A0ABS1TP43_9BACI</name>